<dbReference type="CDD" id="cd00130">
    <property type="entry name" value="PAS"/>
    <property type="match status" value="2"/>
</dbReference>
<dbReference type="InterPro" id="IPR035965">
    <property type="entry name" value="PAS-like_dom_sf"/>
</dbReference>
<dbReference type="EMBL" id="BOPF01000020">
    <property type="protein sequence ID" value="GIJ48264.1"/>
    <property type="molecule type" value="Genomic_DNA"/>
</dbReference>
<dbReference type="SUPFAM" id="SSF55785">
    <property type="entry name" value="PYP-like sensor domain (PAS domain)"/>
    <property type="match status" value="2"/>
</dbReference>
<dbReference type="Proteomes" id="UP000619260">
    <property type="component" value="Unassembled WGS sequence"/>
</dbReference>
<evidence type="ECO:0000259" key="4">
    <source>
        <dbReference type="PROSITE" id="PS50110"/>
    </source>
</evidence>
<evidence type="ECO:0000256" key="1">
    <source>
        <dbReference type="ARBA" id="ARBA00022801"/>
    </source>
</evidence>
<dbReference type="InterPro" id="IPR001789">
    <property type="entry name" value="Sig_transdc_resp-reg_receiver"/>
</dbReference>
<gene>
    <name evidence="6" type="ORF">Val02_51500</name>
</gene>
<comment type="caution">
    <text evidence="6">The sequence shown here is derived from an EMBL/GenBank/DDBJ whole genome shotgun (WGS) entry which is preliminary data.</text>
</comment>
<organism evidence="6 7">
    <name type="scientific">Virgisporangium aliadipatigenens</name>
    <dbReference type="NCBI Taxonomy" id="741659"/>
    <lineage>
        <taxon>Bacteria</taxon>
        <taxon>Bacillati</taxon>
        <taxon>Actinomycetota</taxon>
        <taxon>Actinomycetes</taxon>
        <taxon>Micromonosporales</taxon>
        <taxon>Micromonosporaceae</taxon>
        <taxon>Virgisporangium</taxon>
    </lineage>
</organism>
<dbReference type="InterPro" id="IPR036457">
    <property type="entry name" value="PPM-type-like_dom_sf"/>
</dbReference>
<proteinExistence type="predicted"/>
<dbReference type="PROSITE" id="PS50112">
    <property type="entry name" value="PAS"/>
    <property type="match status" value="1"/>
</dbReference>
<dbReference type="InterPro" id="IPR013656">
    <property type="entry name" value="PAS_4"/>
</dbReference>
<dbReference type="SMART" id="SM00331">
    <property type="entry name" value="PP2C_SIG"/>
    <property type="match status" value="1"/>
</dbReference>
<dbReference type="PROSITE" id="PS50110">
    <property type="entry name" value="RESPONSE_REGULATORY"/>
    <property type="match status" value="1"/>
</dbReference>
<dbReference type="NCBIfam" id="TIGR00229">
    <property type="entry name" value="sensory_box"/>
    <property type="match status" value="1"/>
</dbReference>
<dbReference type="SUPFAM" id="SSF81606">
    <property type="entry name" value="PP2C-like"/>
    <property type="match status" value="1"/>
</dbReference>
<keyword evidence="3" id="KW-0175">Coiled coil</keyword>
<dbReference type="CDD" id="cd17546">
    <property type="entry name" value="REC_hyHK_CKI1_RcsC-like"/>
    <property type="match status" value="1"/>
</dbReference>
<evidence type="ECO:0000313" key="6">
    <source>
        <dbReference type="EMBL" id="GIJ48264.1"/>
    </source>
</evidence>
<evidence type="ECO:0008006" key="8">
    <source>
        <dbReference type="Google" id="ProtNLM"/>
    </source>
</evidence>
<protein>
    <recommendedName>
        <fullName evidence="8">PAS domain S-box-containing protein</fullName>
    </recommendedName>
</protein>
<evidence type="ECO:0000313" key="7">
    <source>
        <dbReference type="Proteomes" id="UP000619260"/>
    </source>
</evidence>
<keyword evidence="7" id="KW-1185">Reference proteome</keyword>
<dbReference type="Gene3D" id="3.30.450.20">
    <property type="entry name" value="PAS domain"/>
    <property type="match status" value="2"/>
</dbReference>
<reference evidence="6" key="1">
    <citation type="submission" date="2021-01" db="EMBL/GenBank/DDBJ databases">
        <title>Whole genome shotgun sequence of Virgisporangium aliadipatigenens NBRC 105644.</title>
        <authorList>
            <person name="Komaki H."/>
            <person name="Tamura T."/>
        </authorList>
    </citation>
    <scope>NUCLEOTIDE SEQUENCE</scope>
    <source>
        <strain evidence="6">NBRC 105644</strain>
    </source>
</reference>
<evidence type="ECO:0000256" key="2">
    <source>
        <dbReference type="PROSITE-ProRule" id="PRU00169"/>
    </source>
</evidence>
<dbReference type="Pfam" id="PF00072">
    <property type="entry name" value="Response_reg"/>
    <property type="match status" value="1"/>
</dbReference>
<keyword evidence="1" id="KW-0378">Hydrolase</keyword>
<evidence type="ECO:0000259" key="5">
    <source>
        <dbReference type="PROSITE" id="PS50112"/>
    </source>
</evidence>
<accession>A0A8J4DS21</accession>
<dbReference type="GO" id="GO:0016791">
    <property type="term" value="F:phosphatase activity"/>
    <property type="evidence" value="ECO:0007669"/>
    <property type="project" value="TreeGrafter"/>
</dbReference>
<dbReference type="Pfam" id="PF07228">
    <property type="entry name" value="SpoIIE"/>
    <property type="match status" value="1"/>
</dbReference>
<name>A0A8J4DS21_9ACTN</name>
<dbReference type="SMART" id="SM00448">
    <property type="entry name" value="REC"/>
    <property type="match status" value="1"/>
</dbReference>
<dbReference type="SUPFAM" id="SSF52172">
    <property type="entry name" value="CheY-like"/>
    <property type="match status" value="1"/>
</dbReference>
<evidence type="ECO:0000256" key="3">
    <source>
        <dbReference type="SAM" id="Coils"/>
    </source>
</evidence>
<dbReference type="PANTHER" id="PTHR43156">
    <property type="entry name" value="STAGE II SPORULATION PROTEIN E-RELATED"/>
    <property type="match status" value="1"/>
</dbReference>
<sequence>MATVLVVDDDPTNREFLRTLLAYRGHRVREASDGDAALNAAGAERPDAVITDILMPGGLDGYELARQLRSRPETSAVPIAFSTAHYAEHEIRPLARACGVQGVILKPATPRVALEAIDALLSSAPQPAVVAESFAAEHCSALKTKLLEKSSALDLSEHRMRAIVGTTGVGVLIADGTGAATYVNERLAAFVGTDRAALLGVGWLERLHPTDRSRIVEAIGAGMPATGRTLRVSLPEGDELRWLSVRLQPVTEGSAGELVAVVEDVTERVRADRRLRAADRREERLRRKIDGLAERLAETHRVTRSGTWDLDPRTGEVTVSPGLRDLLRLPEATVPGDRVWQRVHPDDVRRAMLLADEALRTGRPQQAEVRLADPDGIVHELIVSCRPTRDNGPLWGVTQDVSDDRAERIRVELAADRRAETRARDRFRRAMLPGTLPTVDGLDLAADYLTAPDRLDAGGDWYDAFATDDGGVVLSVGAVAGGDEYAAAVMGRVRGVLRAYALEDPEPAAILARLNRYLMADGVGDGFVTTVVARYRPSDHRLSVANGGHPMPLLVTCDDPDGEVSRVARLAVVGPALGVLARPEFAVQRMTLDAGAAFCAFTDGLTDRPDPAPDDDLRLPRALARAWHEVSGEGHPASPARRIVDLLCAELLGGADPHDDVCIAVLHRFKD</sequence>
<dbReference type="InterPro" id="IPR011006">
    <property type="entry name" value="CheY-like_superfamily"/>
</dbReference>
<dbReference type="PANTHER" id="PTHR43156:SF2">
    <property type="entry name" value="STAGE II SPORULATION PROTEIN E"/>
    <property type="match status" value="1"/>
</dbReference>
<feature type="coiled-coil region" evidence="3">
    <location>
        <begin position="268"/>
        <end position="295"/>
    </location>
</feature>
<feature type="modified residue" description="4-aspartylphosphate" evidence="2">
    <location>
        <position position="52"/>
    </location>
</feature>
<feature type="domain" description="Response regulatory" evidence="4">
    <location>
        <begin position="3"/>
        <end position="121"/>
    </location>
</feature>
<dbReference type="SMART" id="SM00091">
    <property type="entry name" value="PAS"/>
    <property type="match status" value="2"/>
</dbReference>
<dbReference type="Gene3D" id="3.60.40.10">
    <property type="entry name" value="PPM-type phosphatase domain"/>
    <property type="match status" value="1"/>
</dbReference>
<dbReference type="Pfam" id="PF08448">
    <property type="entry name" value="PAS_4"/>
    <property type="match status" value="1"/>
</dbReference>
<dbReference type="InterPro" id="IPR000014">
    <property type="entry name" value="PAS"/>
</dbReference>
<dbReference type="InterPro" id="IPR001932">
    <property type="entry name" value="PPM-type_phosphatase-like_dom"/>
</dbReference>
<dbReference type="Gene3D" id="3.40.50.2300">
    <property type="match status" value="1"/>
</dbReference>
<dbReference type="GO" id="GO:0000160">
    <property type="term" value="P:phosphorelay signal transduction system"/>
    <property type="evidence" value="ECO:0007669"/>
    <property type="project" value="InterPro"/>
</dbReference>
<dbReference type="AlphaFoldDB" id="A0A8J4DS21"/>
<keyword evidence="2" id="KW-0597">Phosphoprotein</keyword>
<feature type="domain" description="PAS" evidence="5">
    <location>
        <begin position="156"/>
        <end position="226"/>
    </location>
</feature>
<dbReference type="RefSeq" id="WP_203901762.1">
    <property type="nucleotide sequence ID" value="NZ_BOPF01000020.1"/>
</dbReference>
<dbReference type="InterPro" id="IPR052016">
    <property type="entry name" value="Bact_Sigma-Reg"/>
</dbReference>